<feature type="non-terminal residue" evidence="1">
    <location>
        <position position="38"/>
    </location>
</feature>
<dbReference type="AlphaFoldDB" id="A0A6J4UHL3"/>
<protein>
    <submittedName>
        <fullName evidence="1">Uncharacterized protein</fullName>
    </submittedName>
</protein>
<dbReference type="EMBL" id="CADCWL010000031">
    <property type="protein sequence ID" value="CAA9549801.1"/>
    <property type="molecule type" value="Genomic_DNA"/>
</dbReference>
<organism evidence="1">
    <name type="scientific">uncultured Thermomicrobiales bacterium</name>
    <dbReference type="NCBI Taxonomy" id="1645740"/>
    <lineage>
        <taxon>Bacteria</taxon>
        <taxon>Pseudomonadati</taxon>
        <taxon>Thermomicrobiota</taxon>
        <taxon>Thermomicrobia</taxon>
        <taxon>Thermomicrobiales</taxon>
        <taxon>environmental samples</taxon>
    </lineage>
</organism>
<reference evidence="1" key="1">
    <citation type="submission" date="2020-02" db="EMBL/GenBank/DDBJ databases">
        <authorList>
            <person name="Meier V. D."/>
        </authorList>
    </citation>
    <scope>NUCLEOTIDE SEQUENCE</scope>
    <source>
        <strain evidence="1">AVDCRST_MAG19</strain>
    </source>
</reference>
<name>A0A6J4UHL3_9BACT</name>
<feature type="non-terminal residue" evidence="1">
    <location>
        <position position="1"/>
    </location>
</feature>
<accession>A0A6J4UHL3</accession>
<proteinExistence type="predicted"/>
<sequence length="38" mass="4025">GGLVADATVFSARGSQPRVTPTNPPEGGWRFLAVQDRL</sequence>
<evidence type="ECO:0000313" key="1">
    <source>
        <dbReference type="EMBL" id="CAA9549801.1"/>
    </source>
</evidence>
<gene>
    <name evidence="1" type="ORF">AVDCRST_MAG19-710</name>
</gene>